<reference evidence="2 3" key="1">
    <citation type="journal article" date="2016" name="Nat. Commun.">
        <title>Thousands of microbial genomes shed light on interconnected biogeochemical processes in an aquifer system.</title>
        <authorList>
            <person name="Anantharaman K."/>
            <person name="Brown C.T."/>
            <person name="Hug L.A."/>
            <person name="Sharon I."/>
            <person name="Castelle C.J."/>
            <person name="Probst A.J."/>
            <person name="Thomas B.C."/>
            <person name="Singh A."/>
            <person name="Wilkins M.J."/>
            <person name="Karaoz U."/>
            <person name="Brodie E.L."/>
            <person name="Williams K.H."/>
            <person name="Hubbard S.S."/>
            <person name="Banfield J.F."/>
        </authorList>
    </citation>
    <scope>NUCLEOTIDE SEQUENCE [LARGE SCALE GENOMIC DNA]</scope>
</reference>
<feature type="domain" description="NIF system FeS cluster assembly NifU N-terminal" evidence="1">
    <location>
        <begin position="14"/>
        <end position="124"/>
    </location>
</feature>
<dbReference type="SUPFAM" id="SSF82649">
    <property type="entry name" value="SufE/NifU"/>
    <property type="match status" value="1"/>
</dbReference>
<gene>
    <name evidence="2" type="ORF">A2024_06220</name>
</gene>
<accession>A0A1F5RI93</accession>
<protein>
    <recommendedName>
        <fullName evidence="1">NIF system FeS cluster assembly NifU N-terminal domain-containing protein</fullName>
    </recommendedName>
</protein>
<dbReference type="PANTHER" id="PTHR10093">
    <property type="entry name" value="IRON-SULFUR CLUSTER ASSEMBLY ENZYME NIFU HOMOLOG"/>
    <property type="match status" value="1"/>
</dbReference>
<dbReference type="GO" id="GO:0051536">
    <property type="term" value="F:iron-sulfur cluster binding"/>
    <property type="evidence" value="ECO:0007669"/>
    <property type="project" value="InterPro"/>
</dbReference>
<evidence type="ECO:0000259" key="1">
    <source>
        <dbReference type="Pfam" id="PF01592"/>
    </source>
</evidence>
<dbReference type="Pfam" id="PF01592">
    <property type="entry name" value="NifU_N"/>
    <property type="match status" value="1"/>
</dbReference>
<dbReference type="GO" id="GO:0005506">
    <property type="term" value="F:iron ion binding"/>
    <property type="evidence" value="ECO:0007669"/>
    <property type="project" value="InterPro"/>
</dbReference>
<comment type="caution">
    <text evidence="2">The sequence shown here is derived from an EMBL/GenBank/DDBJ whole genome shotgun (WGS) entry which is preliminary data.</text>
</comment>
<dbReference type="AlphaFoldDB" id="A0A1F5RI93"/>
<organism evidence="2 3">
    <name type="scientific">Candidatus Edwardsbacteria bacterium GWF2_54_11</name>
    <dbReference type="NCBI Taxonomy" id="1817851"/>
    <lineage>
        <taxon>Bacteria</taxon>
        <taxon>Candidatus Edwardsiibacteriota</taxon>
    </lineage>
</organism>
<dbReference type="GO" id="GO:0016226">
    <property type="term" value="P:iron-sulfur cluster assembly"/>
    <property type="evidence" value="ECO:0007669"/>
    <property type="project" value="InterPro"/>
</dbReference>
<evidence type="ECO:0000313" key="3">
    <source>
        <dbReference type="Proteomes" id="UP000177230"/>
    </source>
</evidence>
<dbReference type="InterPro" id="IPR002871">
    <property type="entry name" value="NIF_FeS_clus_asmbl_NifU_N"/>
</dbReference>
<name>A0A1F5RI93_9BACT</name>
<dbReference type="Gene3D" id="3.90.1010.10">
    <property type="match status" value="1"/>
</dbReference>
<sequence length="126" mass="13414">MSLMDCTDLNCFSETARDHAIKPRNYGPLKKYDGHARITGPCGDTMEFWVALQNGRVAQASFVTDGCGPSLACGSMASILAIGKTAIEAAALSQRDLLNFLGGLPKEHQHCALLAANTLKTACEDL</sequence>
<dbReference type="Proteomes" id="UP000177230">
    <property type="component" value="Unassembled WGS sequence"/>
</dbReference>
<dbReference type="CDD" id="cd06664">
    <property type="entry name" value="IscU_like"/>
    <property type="match status" value="1"/>
</dbReference>
<proteinExistence type="predicted"/>
<evidence type="ECO:0000313" key="2">
    <source>
        <dbReference type="EMBL" id="OGF14118.1"/>
    </source>
</evidence>
<dbReference type="EMBL" id="MFFM01000009">
    <property type="protein sequence ID" value="OGF14118.1"/>
    <property type="molecule type" value="Genomic_DNA"/>
</dbReference>